<dbReference type="AlphaFoldDB" id="A0A2U2BWH9"/>
<keyword evidence="1" id="KW-1133">Transmembrane helix</keyword>
<evidence type="ECO:0000256" key="1">
    <source>
        <dbReference type="SAM" id="Phobius"/>
    </source>
</evidence>
<name>A0A2U2BWH9_9PROT</name>
<feature type="domain" description="TadE-like" evidence="2">
    <location>
        <begin position="18"/>
        <end position="60"/>
    </location>
</feature>
<keyword evidence="1" id="KW-0472">Membrane</keyword>
<proteinExistence type="predicted"/>
<gene>
    <name evidence="3" type="ORF">DDZ18_01860</name>
</gene>
<dbReference type="Proteomes" id="UP000245168">
    <property type="component" value="Unassembled WGS sequence"/>
</dbReference>
<dbReference type="EMBL" id="QEXV01000001">
    <property type="protein sequence ID" value="PWE18375.1"/>
    <property type="molecule type" value="Genomic_DNA"/>
</dbReference>
<feature type="transmembrane region" description="Helical" evidence="1">
    <location>
        <begin position="31"/>
        <end position="54"/>
    </location>
</feature>
<keyword evidence="4" id="KW-1185">Reference proteome</keyword>
<evidence type="ECO:0000313" key="3">
    <source>
        <dbReference type="EMBL" id="PWE18375.1"/>
    </source>
</evidence>
<protein>
    <recommendedName>
        <fullName evidence="2">TadE-like domain-containing protein</fullName>
    </recommendedName>
</protein>
<accession>A0A2U2BWH9</accession>
<keyword evidence="1" id="KW-0812">Transmembrane</keyword>
<dbReference type="Pfam" id="PF07811">
    <property type="entry name" value="TadE"/>
    <property type="match status" value="1"/>
</dbReference>
<sequence>MMARRLAPFAALRADDRGATAIEFAMITPVLVTLLVATIVFGNAFYTLSSVQWAMEETSRLLMLDGSLSEAQYERRLNALLGDINGMTIDVTFVDVNYGTEDDPAELPVTRISADVSYPIEIPFVDGFTIDYTVQTEAPRPIN</sequence>
<evidence type="ECO:0000259" key="2">
    <source>
        <dbReference type="Pfam" id="PF07811"/>
    </source>
</evidence>
<comment type="caution">
    <text evidence="3">The sequence shown here is derived from an EMBL/GenBank/DDBJ whole genome shotgun (WGS) entry which is preliminary data.</text>
</comment>
<reference evidence="4" key="1">
    <citation type="submission" date="2018-05" db="EMBL/GenBank/DDBJ databases">
        <authorList>
            <person name="Liu B.-T."/>
        </authorList>
    </citation>
    <scope>NUCLEOTIDE SEQUENCE [LARGE SCALE GENOMIC DNA]</scope>
    <source>
        <strain evidence="4">WD6-1</strain>
    </source>
</reference>
<evidence type="ECO:0000313" key="4">
    <source>
        <dbReference type="Proteomes" id="UP000245168"/>
    </source>
</evidence>
<organism evidence="3 4">
    <name type="scientific">Marinicauda salina</name>
    <dbReference type="NCBI Taxonomy" id="2135793"/>
    <lineage>
        <taxon>Bacteria</taxon>
        <taxon>Pseudomonadati</taxon>
        <taxon>Pseudomonadota</taxon>
        <taxon>Alphaproteobacteria</taxon>
        <taxon>Maricaulales</taxon>
        <taxon>Maricaulaceae</taxon>
        <taxon>Marinicauda</taxon>
    </lineage>
</organism>
<dbReference type="InterPro" id="IPR012495">
    <property type="entry name" value="TadE-like_dom"/>
</dbReference>